<feature type="transmembrane region" description="Helical" evidence="1">
    <location>
        <begin position="157"/>
        <end position="182"/>
    </location>
</feature>
<feature type="transmembrane region" description="Helical" evidence="1">
    <location>
        <begin position="6"/>
        <end position="29"/>
    </location>
</feature>
<accession>A0ABY6M3I4</accession>
<keyword evidence="1" id="KW-1133">Transmembrane helix</keyword>
<dbReference type="Proteomes" id="UP001163328">
    <property type="component" value="Chromosome"/>
</dbReference>
<reference evidence="3" key="1">
    <citation type="submission" date="2021-08" db="EMBL/GenBank/DDBJ databases">
        <title>Flavobacterium sp. strain CC-SYL302.</title>
        <authorList>
            <person name="Lin S.-Y."/>
            <person name="Lee T.-H."/>
            <person name="Young C.-C."/>
        </authorList>
    </citation>
    <scope>NUCLEOTIDE SEQUENCE</scope>
    <source>
        <strain evidence="3">CC-SYL302</strain>
    </source>
</reference>
<gene>
    <name evidence="3" type="ORF">K5I29_05850</name>
</gene>
<feature type="domain" description="Urease accessory protein UreH-like transmembrane" evidence="2">
    <location>
        <begin position="5"/>
        <end position="203"/>
    </location>
</feature>
<dbReference type="RefSeq" id="WP_264434968.1">
    <property type="nucleotide sequence ID" value="NZ_CP081495.1"/>
</dbReference>
<proteinExistence type="predicted"/>
<dbReference type="EMBL" id="CP081495">
    <property type="protein sequence ID" value="UYW02415.1"/>
    <property type="molecule type" value="Genomic_DNA"/>
</dbReference>
<keyword evidence="1" id="KW-0812">Transmembrane</keyword>
<evidence type="ECO:0000259" key="2">
    <source>
        <dbReference type="Pfam" id="PF13386"/>
    </source>
</evidence>
<feature type="transmembrane region" description="Helical" evidence="1">
    <location>
        <begin position="126"/>
        <end position="151"/>
    </location>
</feature>
<dbReference type="InterPro" id="IPR039447">
    <property type="entry name" value="UreH-like_TM_dom"/>
</dbReference>
<feature type="transmembrane region" description="Helical" evidence="1">
    <location>
        <begin position="194"/>
        <end position="217"/>
    </location>
</feature>
<dbReference type="PANTHER" id="PTHR42208">
    <property type="entry name" value="HEAVY METAL TRANSPORTER-RELATED"/>
    <property type="match status" value="1"/>
</dbReference>
<organism evidence="3 4">
    <name type="scientific">Flavobacterium agricola</name>
    <dbReference type="NCBI Taxonomy" id="2870839"/>
    <lineage>
        <taxon>Bacteria</taxon>
        <taxon>Pseudomonadati</taxon>
        <taxon>Bacteroidota</taxon>
        <taxon>Flavobacteriia</taxon>
        <taxon>Flavobacteriales</taxon>
        <taxon>Flavobacteriaceae</taxon>
        <taxon>Flavobacterium</taxon>
    </lineage>
</organism>
<keyword evidence="4" id="KW-1185">Reference proteome</keyword>
<dbReference type="PANTHER" id="PTHR42208:SF1">
    <property type="entry name" value="HEAVY METAL TRANSPORTER"/>
    <property type="match status" value="1"/>
</dbReference>
<keyword evidence="1" id="KW-0472">Membrane</keyword>
<evidence type="ECO:0000256" key="1">
    <source>
        <dbReference type="SAM" id="Phobius"/>
    </source>
</evidence>
<protein>
    <submittedName>
        <fullName evidence="3">Sulfite exporter TauE/SafE family protein</fullName>
    </submittedName>
</protein>
<dbReference type="Pfam" id="PF13386">
    <property type="entry name" value="DsbD_2"/>
    <property type="match status" value="1"/>
</dbReference>
<name>A0ABY6M3I4_9FLAO</name>
<sequence length="232" mass="25103">MIIGAFLLGLISSLHCVGMCGPIALMLPVNRSSQLKKFTQIALYNIGRITTYTFLGVVFGLFGKGLFLAGAQQNLSIVLGILMILVAVISEKSFAQINFSKPINRFFSQIKSKLGKQFKNKSNGSIFLIGILNGFLPCALVYVALFGAISLQNVSLGATYMFCYGLGTVPLMSLVVLFSVNIQKLTRGKWQKAIPIFIILLGALFIIRGLGLSIPFVSPSIMNLMIGADVHC</sequence>
<feature type="transmembrane region" description="Helical" evidence="1">
    <location>
        <begin position="41"/>
        <end position="63"/>
    </location>
</feature>
<feature type="transmembrane region" description="Helical" evidence="1">
    <location>
        <begin position="75"/>
        <end position="95"/>
    </location>
</feature>
<evidence type="ECO:0000313" key="3">
    <source>
        <dbReference type="EMBL" id="UYW02415.1"/>
    </source>
</evidence>
<evidence type="ECO:0000313" key="4">
    <source>
        <dbReference type="Proteomes" id="UP001163328"/>
    </source>
</evidence>